<feature type="compositionally biased region" description="Basic and acidic residues" evidence="1">
    <location>
        <begin position="703"/>
        <end position="714"/>
    </location>
</feature>
<feature type="region of interest" description="Disordered" evidence="1">
    <location>
        <begin position="567"/>
        <end position="589"/>
    </location>
</feature>
<organism evidence="2 3">
    <name type="scientific">Asparagus officinalis</name>
    <name type="common">Garden asparagus</name>
    <dbReference type="NCBI Taxonomy" id="4686"/>
    <lineage>
        <taxon>Eukaryota</taxon>
        <taxon>Viridiplantae</taxon>
        <taxon>Streptophyta</taxon>
        <taxon>Embryophyta</taxon>
        <taxon>Tracheophyta</taxon>
        <taxon>Spermatophyta</taxon>
        <taxon>Magnoliopsida</taxon>
        <taxon>Liliopsida</taxon>
        <taxon>Asparagales</taxon>
        <taxon>Asparagaceae</taxon>
        <taxon>Asparagoideae</taxon>
        <taxon>Asparagus</taxon>
    </lineage>
</organism>
<feature type="region of interest" description="Disordered" evidence="1">
    <location>
        <begin position="1"/>
        <end position="27"/>
    </location>
</feature>
<evidence type="ECO:0000313" key="2">
    <source>
        <dbReference type="EMBL" id="ONK79310.1"/>
    </source>
</evidence>
<feature type="region of interest" description="Disordered" evidence="1">
    <location>
        <begin position="642"/>
        <end position="726"/>
    </location>
</feature>
<dbReference type="PANTHER" id="PTHR35767">
    <property type="entry name" value="HAPLESS PROTEIN"/>
    <property type="match status" value="1"/>
</dbReference>
<dbReference type="EMBL" id="CM007381">
    <property type="protein sequence ID" value="ONK79310.1"/>
    <property type="molecule type" value="Genomic_DNA"/>
</dbReference>
<proteinExistence type="predicted"/>
<protein>
    <recommendedName>
        <fullName evidence="4">UBZ4-type domain-containing protein</fullName>
    </recommendedName>
</protein>
<reference evidence="3" key="1">
    <citation type="journal article" date="2017" name="Nat. Commun.">
        <title>The asparagus genome sheds light on the origin and evolution of a young Y chromosome.</title>
        <authorList>
            <person name="Harkess A."/>
            <person name="Zhou J."/>
            <person name="Xu C."/>
            <person name="Bowers J.E."/>
            <person name="Van der Hulst R."/>
            <person name="Ayyampalayam S."/>
            <person name="Mercati F."/>
            <person name="Riccardi P."/>
            <person name="McKain M.R."/>
            <person name="Kakrana A."/>
            <person name="Tang H."/>
            <person name="Ray J."/>
            <person name="Groenendijk J."/>
            <person name="Arikit S."/>
            <person name="Mathioni S.M."/>
            <person name="Nakano M."/>
            <person name="Shan H."/>
            <person name="Telgmann-Rauber A."/>
            <person name="Kanno A."/>
            <person name="Yue Z."/>
            <person name="Chen H."/>
            <person name="Li W."/>
            <person name="Chen Y."/>
            <person name="Xu X."/>
            <person name="Zhang Y."/>
            <person name="Luo S."/>
            <person name="Chen H."/>
            <person name="Gao J."/>
            <person name="Mao Z."/>
            <person name="Pires J.C."/>
            <person name="Luo M."/>
            <person name="Kudrna D."/>
            <person name="Wing R.A."/>
            <person name="Meyers B.C."/>
            <person name="Yi K."/>
            <person name="Kong H."/>
            <person name="Lavrijsen P."/>
            <person name="Sunseri F."/>
            <person name="Falavigna A."/>
            <person name="Ye Y."/>
            <person name="Leebens-Mack J.H."/>
            <person name="Chen G."/>
        </authorList>
    </citation>
    <scope>NUCLEOTIDE SEQUENCE [LARGE SCALE GENOMIC DNA]</scope>
    <source>
        <strain evidence="3">cv. DH0086</strain>
    </source>
</reference>
<feature type="compositionally biased region" description="Polar residues" evidence="1">
    <location>
        <begin position="659"/>
        <end position="669"/>
    </location>
</feature>
<dbReference type="PANTHER" id="PTHR35767:SF1">
    <property type="entry name" value="HAPLESS PROTEIN"/>
    <property type="match status" value="1"/>
</dbReference>
<keyword evidence="3" id="KW-1185">Reference proteome</keyword>
<dbReference type="Proteomes" id="UP000243459">
    <property type="component" value="Chromosome 1"/>
</dbReference>
<feature type="compositionally biased region" description="Low complexity" evidence="1">
    <location>
        <begin position="685"/>
        <end position="698"/>
    </location>
</feature>
<feature type="region of interest" description="Disordered" evidence="1">
    <location>
        <begin position="408"/>
        <end position="433"/>
    </location>
</feature>
<dbReference type="Gramene" id="ONK79310">
    <property type="protein sequence ID" value="ONK79310"/>
    <property type="gene ID" value="A4U43_C01F5070"/>
</dbReference>
<name>A0A5P1FRL5_ASPOF</name>
<feature type="compositionally biased region" description="Polar residues" evidence="1">
    <location>
        <begin position="567"/>
        <end position="580"/>
    </location>
</feature>
<feature type="compositionally biased region" description="Polar residues" evidence="1">
    <location>
        <begin position="1"/>
        <end position="11"/>
    </location>
</feature>
<evidence type="ECO:0008006" key="4">
    <source>
        <dbReference type="Google" id="ProtNLM"/>
    </source>
</evidence>
<dbReference type="AlphaFoldDB" id="A0A5P1FRL5"/>
<dbReference type="Gene3D" id="3.30.160.60">
    <property type="entry name" value="Classic Zinc Finger"/>
    <property type="match status" value="1"/>
</dbReference>
<feature type="compositionally biased region" description="Basic and acidic residues" evidence="1">
    <location>
        <begin position="408"/>
        <end position="419"/>
    </location>
</feature>
<feature type="compositionally biased region" description="Polar residues" evidence="1">
    <location>
        <begin position="422"/>
        <end position="433"/>
    </location>
</feature>
<evidence type="ECO:0000313" key="3">
    <source>
        <dbReference type="Proteomes" id="UP000243459"/>
    </source>
</evidence>
<accession>A0A5P1FRL5</accession>
<evidence type="ECO:0000256" key="1">
    <source>
        <dbReference type="SAM" id="MobiDB-lite"/>
    </source>
</evidence>
<gene>
    <name evidence="2" type="ORF">A4U43_C01F5070</name>
</gene>
<sequence>MLSIENPSCSSKDSDLASGHGDHQAQPPNFSIRDYVFKSRSKDIKVNWPFREQLLQLCLDNGITGLLPPLQPPSLVRAHCLRKQLDSDFAKNKTIFENQDSEENVELESLLHLNSLTEERRKLNASSMISHEHSEGISGDQLKKRCKLAIKSDLLSNPVSVSDPMASKVCPVCKSFTSSSNTTLNAHIDQCLSSDQSDAIKDVSELQKYRAQPRKKRSMVDIYRTARHCTLEDLDRRNGTNWAVTLAPMAPADDANFAPSSPANDHNLEMKRTMSEPSVSVKEGNVGDIYVDSNGTKLLILSNFNDSPSSVSRKNFKLKKKISKKKILKQKGSEFTNDNPQKRKLRRFKEFNSENEAAIEEDLITEAYQEKEESISHLLSTHDQVKHSEPSTLGHWVCSKRSDLPRKVNNKDISEESKSRKLSMSYTLSESAPSIQRNKVSNYSISSEAAVSPKPKDINILFNTDKNMGSGKKKSPQPSNLHSKLLSESCHPSLKVRKNPTFKKSGFTRTCISLEEIEKVEKLIPPKKFKKQRSILGCNKRRGEKNSIVNGGIDDSTEDFGLVSSRANEASETHQSNFSDNQEKGSSEVTELICRDETLEELSAETTYSQKAQFGDAVTNEGIQISDDQAEQISQHEDFDANSSFFEEPNPDDGDKVPENTQENSSTTFVRADSNPDHSMILDMDSSASVSPSSPVDVNIKNSEGDQLVKDASNHNELSPLTMRKDNKAITKEPLCSCSESLSRESQFSYQTRKNTISHLFIKPPAPSHLQVCPSLESHTESVVTTDSSQSSLNVSTPCSRVNSASNPILRLMGKDLVVSKEETNFPSTSSYNSQPKLISFGFPSNVGFISYKNNYQHQFQAMGNHQIPLQHLQRSNMHIPPSHYYMNRMVASENHQPKPIIHSNQAREVIVIDDDSHGLRAEQRAQSSNIMTSQRMFACCPSYKPYVSGAFTLGQRETSQDPFVFPSPSSLYISPNRRRAPRRQFT</sequence>
<feature type="compositionally biased region" description="Basic and acidic residues" evidence="1">
    <location>
        <begin position="12"/>
        <end position="23"/>
    </location>
</feature>
<feature type="region of interest" description="Disordered" evidence="1">
    <location>
        <begin position="464"/>
        <end position="483"/>
    </location>
</feature>